<comment type="function">
    <text evidence="6">A probable RNA chaperone. Forms a complex with KhpA which binds to cellular RNA and controls its expression. Plays a role in peptidoglycan (PG) homeostasis and cell length regulation.</text>
</comment>
<comment type="domain">
    <text evidence="6">Has an N-terminal Jag-N domain and 2 RNA-binding domains (KH and R3H).</text>
</comment>
<dbReference type="PANTHER" id="PTHR35800">
    <property type="entry name" value="PROTEIN JAG"/>
    <property type="match status" value="1"/>
</dbReference>
<protein>
    <recommendedName>
        <fullName evidence="6">RNA-binding protein KhpB</fullName>
    </recommendedName>
    <alternativeName>
        <fullName evidence="6">RNA-binding protein EloR</fullName>
    </alternativeName>
</protein>
<dbReference type="NCBIfam" id="NF041568">
    <property type="entry name" value="Jag_EloR"/>
    <property type="match status" value="1"/>
</dbReference>
<comment type="similarity">
    <text evidence="6">Belongs to the KhpB RNA-binding protein family.</text>
</comment>
<dbReference type="InterPro" id="IPR038247">
    <property type="entry name" value="Jag_N_dom_sf"/>
</dbReference>
<organism evidence="8 9">
    <name type="scientific">Desulfatitalea alkaliphila</name>
    <dbReference type="NCBI Taxonomy" id="2929485"/>
    <lineage>
        <taxon>Bacteria</taxon>
        <taxon>Pseudomonadati</taxon>
        <taxon>Thermodesulfobacteriota</taxon>
        <taxon>Desulfobacteria</taxon>
        <taxon>Desulfobacterales</taxon>
        <taxon>Desulfosarcinaceae</taxon>
        <taxon>Desulfatitalea</taxon>
    </lineage>
</organism>
<keyword evidence="5 6" id="KW-0961">Cell wall biogenesis/degradation</keyword>
<dbReference type="SMART" id="SM00393">
    <property type="entry name" value="R3H"/>
    <property type="match status" value="1"/>
</dbReference>
<dbReference type="EMBL" id="JALJRB010000009">
    <property type="protein sequence ID" value="MCJ8500885.1"/>
    <property type="molecule type" value="Genomic_DNA"/>
</dbReference>
<dbReference type="InterPro" id="IPR034079">
    <property type="entry name" value="R3H_KhpB"/>
</dbReference>
<comment type="caution">
    <text evidence="8">The sequence shown here is derived from an EMBL/GenBank/DDBJ whole genome shotgun (WGS) entry which is preliminary data.</text>
</comment>
<dbReference type="Gene3D" id="3.30.30.80">
    <property type="entry name" value="probable RNA-binding protein from clostridium symbiosum atcc 14940"/>
    <property type="match status" value="1"/>
</dbReference>
<dbReference type="Proteomes" id="UP001165427">
    <property type="component" value="Unassembled WGS sequence"/>
</dbReference>
<evidence type="ECO:0000256" key="1">
    <source>
        <dbReference type="ARBA" id="ARBA00022490"/>
    </source>
</evidence>
<dbReference type="HAMAP" id="MF_00867">
    <property type="entry name" value="KhpB"/>
    <property type="match status" value="1"/>
</dbReference>
<dbReference type="InterPro" id="IPR039247">
    <property type="entry name" value="KhpB"/>
</dbReference>
<keyword evidence="1 6" id="KW-0963">Cytoplasm</keyword>
<evidence type="ECO:0000256" key="5">
    <source>
        <dbReference type="ARBA" id="ARBA00023316"/>
    </source>
</evidence>
<dbReference type="Pfam" id="PF13083">
    <property type="entry name" value="KH_KhpA-B"/>
    <property type="match status" value="1"/>
</dbReference>
<dbReference type="GO" id="GO:0008360">
    <property type="term" value="P:regulation of cell shape"/>
    <property type="evidence" value="ECO:0007669"/>
    <property type="project" value="UniProtKB-KW"/>
</dbReference>
<evidence type="ECO:0000313" key="8">
    <source>
        <dbReference type="EMBL" id="MCJ8500885.1"/>
    </source>
</evidence>
<dbReference type="CDD" id="cd02644">
    <property type="entry name" value="R3H_jag"/>
    <property type="match status" value="1"/>
</dbReference>
<keyword evidence="9" id="KW-1185">Reference proteome</keyword>
<dbReference type="Gene3D" id="3.30.1370.50">
    <property type="entry name" value="R3H-like domain"/>
    <property type="match status" value="1"/>
</dbReference>
<dbReference type="GO" id="GO:0003723">
    <property type="term" value="F:RNA binding"/>
    <property type="evidence" value="ECO:0007669"/>
    <property type="project" value="UniProtKB-UniRule"/>
</dbReference>
<evidence type="ECO:0000256" key="2">
    <source>
        <dbReference type="ARBA" id="ARBA00022884"/>
    </source>
</evidence>
<dbReference type="RefSeq" id="WP_246906608.1">
    <property type="nucleotide sequence ID" value="NZ_JALJRB010000009.1"/>
</dbReference>
<dbReference type="InterPro" id="IPR015946">
    <property type="entry name" value="KH_dom-like_a/b"/>
</dbReference>
<sequence>MTDFSEYEGKNVDKALEIASKELGKPVSELQYDVVSYGSSGIFGFVGVRKAKIRVKVGSNGEALDARNTVQNTARDLVAATFDDQDNGDKEPAKARAAVDEQEPAAEPQDLSEAAAVGETALRKMVDAICEEAQIAIEQKNGRLLYNIEGGNSGLLIGKRGQTLEAIQYLVEKIVNRQNDSRVRVLVDVEGYLNTRKSNLKRIASKMADKARKLNKPVTIGQMNAYDRRIVHLHLKDNQGVRTQSMGDGYYRKLVVFPKKRRRNKAEN</sequence>
<name>A0AA41R4P8_9BACT</name>
<keyword evidence="3 6" id="KW-0133">Cell shape</keyword>
<proteinExistence type="inferred from homology"/>
<evidence type="ECO:0000259" key="7">
    <source>
        <dbReference type="PROSITE" id="PS51061"/>
    </source>
</evidence>
<reference evidence="8" key="1">
    <citation type="submission" date="2022-04" db="EMBL/GenBank/DDBJ databases">
        <title>Desulfatitalea alkaliphila sp. nov., a novel anaerobic sulfate-reducing bacterium isolated from terrestrial mud volcano, Taman Peninsula, Russia.</title>
        <authorList>
            <person name="Khomyakova M.A."/>
            <person name="Merkel A.Y."/>
            <person name="Slobodkin A.I."/>
        </authorList>
    </citation>
    <scope>NUCLEOTIDE SEQUENCE</scope>
    <source>
        <strain evidence="8">M08but</strain>
    </source>
</reference>
<dbReference type="SUPFAM" id="SSF82708">
    <property type="entry name" value="R3H domain"/>
    <property type="match status" value="1"/>
</dbReference>
<evidence type="ECO:0000256" key="3">
    <source>
        <dbReference type="ARBA" id="ARBA00022960"/>
    </source>
</evidence>
<accession>A0AA41R4P8</accession>
<feature type="region of interest" description="Jag_N domain" evidence="6">
    <location>
        <begin position="6"/>
        <end position="56"/>
    </location>
</feature>
<dbReference type="InterPro" id="IPR032782">
    <property type="entry name" value="KhpB_N"/>
</dbReference>
<dbReference type="CDD" id="cd02414">
    <property type="entry name" value="KH-II_Jag"/>
    <property type="match status" value="1"/>
</dbReference>
<dbReference type="SMART" id="SM01245">
    <property type="entry name" value="Jag_N"/>
    <property type="match status" value="1"/>
</dbReference>
<dbReference type="GO" id="GO:0005737">
    <property type="term" value="C:cytoplasm"/>
    <property type="evidence" value="ECO:0007669"/>
    <property type="project" value="UniProtKB-SubCell"/>
</dbReference>
<dbReference type="Pfam" id="PF01424">
    <property type="entry name" value="R3H"/>
    <property type="match status" value="1"/>
</dbReference>
<dbReference type="AlphaFoldDB" id="A0AA41R4P8"/>
<dbReference type="Gene3D" id="3.30.300.20">
    <property type="match status" value="1"/>
</dbReference>
<comment type="subcellular location">
    <subcellularLocation>
        <location evidence="6">Cytoplasm</location>
    </subcellularLocation>
</comment>
<dbReference type="PROSITE" id="PS51061">
    <property type="entry name" value="R3H"/>
    <property type="match status" value="1"/>
</dbReference>
<dbReference type="GO" id="GO:0009252">
    <property type="term" value="P:peptidoglycan biosynthetic process"/>
    <property type="evidence" value="ECO:0007669"/>
    <property type="project" value="UniProtKB-UniRule"/>
</dbReference>
<dbReference type="GO" id="GO:0071555">
    <property type="term" value="P:cell wall organization"/>
    <property type="evidence" value="ECO:0007669"/>
    <property type="project" value="UniProtKB-KW"/>
</dbReference>
<keyword evidence="2 6" id="KW-0694">RNA-binding</keyword>
<dbReference type="InterPro" id="IPR038008">
    <property type="entry name" value="Jag_KH"/>
</dbReference>
<keyword evidence="4 6" id="KW-0143">Chaperone</keyword>
<evidence type="ECO:0000256" key="4">
    <source>
        <dbReference type="ARBA" id="ARBA00023186"/>
    </source>
</evidence>
<comment type="subunit">
    <text evidence="6">Forms a complex with KhpA.</text>
</comment>
<gene>
    <name evidence="6" type="primary">khpB</name>
    <name evidence="6" type="synonym">eloR</name>
    <name evidence="8" type="ORF">MRX98_09910</name>
</gene>
<dbReference type="Pfam" id="PF14804">
    <property type="entry name" value="Jag_N"/>
    <property type="match status" value="1"/>
</dbReference>
<evidence type="ECO:0000256" key="6">
    <source>
        <dbReference type="HAMAP-Rule" id="MF_00867"/>
    </source>
</evidence>
<evidence type="ECO:0000313" key="9">
    <source>
        <dbReference type="Proteomes" id="UP001165427"/>
    </source>
</evidence>
<feature type="domain" description="R3H" evidence="7">
    <location>
        <begin position="194"/>
        <end position="260"/>
    </location>
</feature>
<dbReference type="InterPro" id="IPR036867">
    <property type="entry name" value="R3H_dom_sf"/>
</dbReference>
<dbReference type="InterPro" id="IPR001374">
    <property type="entry name" value="R3H_dom"/>
</dbReference>
<dbReference type="PANTHER" id="PTHR35800:SF1">
    <property type="entry name" value="RNA-BINDING PROTEIN KHPB"/>
    <property type="match status" value="1"/>
</dbReference>